<proteinExistence type="predicted"/>
<sequence length="56" mass="6427">MTDYRILSFDDFDETERRMLSEAIAQAERGYTDDQLARARRRGPSTDSDSSIKPNA</sequence>
<evidence type="ECO:0000313" key="2">
    <source>
        <dbReference type="EMBL" id="NMN01844.1"/>
    </source>
</evidence>
<name>A0ABX1SZ11_9BIFI</name>
<dbReference type="RefSeq" id="WP_172144312.1">
    <property type="nucleotide sequence ID" value="NZ_JAAIIJ010000004.1"/>
</dbReference>
<feature type="compositionally biased region" description="Polar residues" evidence="1">
    <location>
        <begin position="45"/>
        <end position="56"/>
    </location>
</feature>
<dbReference type="EMBL" id="JAAIIJ010000004">
    <property type="protein sequence ID" value="NMN01844.1"/>
    <property type="molecule type" value="Genomic_DNA"/>
</dbReference>
<dbReference type="Proteomes" id="UP000553756">
    <property type="component" value="Unassembled WGS sequence"/>
</dbReference>
<accession>A0ABX1SZ11</accession>
<keyword evidence="3" id="KW-1185">Reference proteome</keyword>
<evidence type="ECO:0000256" key="1">
    <source>
        <dbReference type="SAM" id="MobiDB-lite"/>
    </source>
</evidence>
<evidence type="ECO:0000313" key="3">
    <source>
        <dbReference type="Proteomes" id="UP000553756"/>
    </source>
</evidence>
<comment type="caution">
    <text evidence="2">The sequence shown here is derived from an EMBL/GenBank/DDBJ whole genome shotgun (WGS) entry which is preliminary data.</text>
</comment>
<reference evidence="2 3" key="1">
    <citation type="submission" date="2020-02" db="EMBL/GenBank/DDBJ databases">
        <title>Characterization of phylogenetic diversity of novel bifidobacterial species isolated in Czech ZOOs.</title>
        <authorList>
            <person name="Lugli G.A."/>
            <person name="Vera N.B."/>
            <person name="Ventura M."/>
        </authorList>
    </citation>
    <scope>NUCLEOTIDE SEQUENCE [LARGE SCALE GENOMIC DNA]</scope>
    <source>
        <strain evidence="2 3">DSM 109963</strain>
    </source>
</reference>
<protein>
    <submittedName>
        <fullName evidence="2">Uncharacterized protein</fullName>
    </submittedName>
</protein>
<feature type="region of interest" description="Disordered" evidence="1">
    <location>
        <begin position="25"/>
        <end position="56"/>
    </location>
</feature>
<gene>
    <name evidence="2" type="ORF">G1C94_0465</name>
</gene>
<organism evidence="2 3">
    <name type="scientific">Bifidobacterium panos</name>
    <dbReference type="NCBI Taxonomy" id="2675321"/>
    <lineage>
        <taxon>Bacteria</taxon>
        <taxon>Bacillati</taxon>
        <taxon>Actinomycetota</taxon>
        <taxon>Actinomycetes</taxon>
        <taxon>Bifidobacteriales</taxon>
        <taxon>Bifidobacteriaceae</taxon>
        <taxon>Bifidobacterium</taxon>
    </lineage>
</organism>